<dbReference type="PANTHER" id="PTHR13136:SF16">
    <property type="entry name" value="KAT8 REGULATORY NSL COMPLEX SUBUNIT 3"/>
    <property type="match status" value="1"/>
</dbReference>
<feature type="compositionally biased region" description="Low complexity" evidence="1">
    <location>
        <begin position="550"/>
        <end position="578"/>
    </location>
</feature>
<evidence type="ECO:0000256" key="1">
    <source>
        <dbReference type="SAM" id="MobiDB-lite"/>
    </source>
</evidence>
<dbReference type="AlphaFoldDB" id="A0A9P0KZZ4"/>
<accession>A0A9P0KZZ4</accession>
<dbReference type="Gene3D" id="3.40.50.1820">
    <property type="entry name" value="alpha/beta hydrolase"/>
    <property type="match status" value="1"/>
</dbReference>
<feature type="compositionally biased region" description="Pro residues" evidence="1">
    <location>
        <begin position="659"/>
        <end position="684"/>
    </location>
</feature>
<proteinExistence type="predicted"/>
<comment type="caution">
    <text evidence="2">The sequence shown here is derived from an EMBL/GenBank/DDBJ whole genome shotgun (WGS) entry which is preliminary data.</text>
</comment>
<dbReference type="OrthoDB" id="6415022at2759"/>
<organism evidence="2 3">
    <name type="scientific">Acanthoscelides obtectus</name>
    <name type="common">Bean weevil</name>
    <name type="synonym">Bruchus obtectus</name>
    <dbReference type="NCBI Taxonomy" id="200917"/>
    <lineage>
        <taxon>Eukaryota</taxon>
        <taxon>Metazoa</taxon>
        <taxon>Ecdysozoa</taxon>
        <taxon>Arthropoda</taxon>
        <taxon>Hexapoda</taxon>
        <taxon>Insecta</taxon>
        <taxon>Pterygota</taxon>
        <taxon>Neoptera</taxon>
        <taxon>Endopterygota</taxon>
        <taxon>Coleoptera</taxon>
        <taxon>Polyphaga</taxon>
        <taxon>Cucujiformia</taxon>
        <taxon>Chrysomeloidea</taxon>
        <taxon>Chrysomelidae</taxon>
        <taxon>Bruchinae</taxon>
        <taxon>Bruchini</taxon>
        <taxon>Acanthoscelides</taxon>
    </lineage>
</organism>
<evidence type="ECO:0000313" key="2">
    <source>
        <dbReference type="EMBL" id="CAH1986256.1"/>
    </source>
</evidence>
<dbReference type="EMBL" id="CAKOFQ010006996">
    <property type="protein sequence ID" value="CAH1986256.1"/>
    <property type="molecule type" value="Genomic_DNA"/>
</dbReference>
<evidence type="ECO:0000313" key="3">
    <source>
        <dbReference type="Proteomes" id="UP001152888"/>
    </source>
</evidence>
<dbReference type="InterPro" id="IPR026555">
    <property type="entry name" value="NSL3/Tex30"/>
</dbReference>
<reference evidence="2" key="1">
    <citation type="submission" date="2022-03" db="EMBL/GenBank/DDBJ databases">
        <authorList>
            <person name="Sayadi A."/>
        </authorList>
    </citation>
    <scope>NUCLEOTIDE SEQUENCE</scope>
</reference>
<dbReference type="InterPro" id="IPR029058">
    <property type="entry name" value="AB_hydrolase_fold"/>
</dbReference>
<evidence type="ECO:0008006" key="4">
    <source>
        <dbReference type="Google" id="ProtNLM"/>
    </source>
</evidence>
<dbReference type="SUPFAM" id="SSF53474">
    <property type="entry name" value="alpha/beta-Hydrolases"/>
    <property type="match status" value="1"/>
</dbReference>
<keyword evidence="3" id="KW-1185">Reference proteome</keyword>
<feature type="compositionally biased region" description="Polar residues" evidence="1">
    <location>
        <begin position="609"/>
        <end position="618"/>
    </location>
</feature>
<dbReference type="Proteomes" id="UP001152888">
    <property type="component" value="Unassembled WGS sequence"/>
</dbReference>
<gene>
    <name evidence="2" type="ORF">ACAOBT_LOCUS17140</name>
</gene>
<feature type="region of interest" description="Disordered" evidence="1">
    <location>
        <begin position="524"/>
        <end position="718"/>
    </location>
</feature>
<feature type="region of interest" description="Disordered" evidence="1">
    <location>
        <begin position="1121"/>
        <end position="1152"/>
    </location>
</feature>
<protein>
    <recommendedName>
        <fullName evidence="4">KAT8 regulatory NSL complex subunit 3</fullName>
    </recommendedName>
</protein>
<feature type="region of interest" description="Disordered" evidence="1">
    <location>
        <begin position="848"/>
        <end position="877"/>
    </location>
</feature>
<dbReference type="GO" id="GO:0045944">
    <property type="term" value="P:positive regulation of transcription by RNA polymerase II"/>
    <property type="evidence" value="ECO:0007669"/>
    <property type="project" value="TreeGrafter"/>
</dbReference>
<sequence>MSQEIDVDGGIKPRFDYNMPLELTRKPLSNPASQHTFSLEEEVTRAMISDDIKYPRMMGMSNQYDSGQWAISSDHCYARPWNWRPEEHFLRPTKTLFIHKAIGKRSVNPLAPVQDVEDIVDVESEGKAGTIYDLNKAKSLMDECEKYAFNARVDQDEDDWEDKISKGSWSPAQYRIFSGMASILNNLNLARLANKKVSNEPVLRRTAVDKAVQRVRRLLATVSWDPKITQWLHQMLIDNLGPHYLTCYLDILQTLKSKLPNFVDKMMYGPNSSLRMGALNNVNLQPLLERSWDPAQAISPAVSHISDRPKKLPGSPVIIVIPSAPVLTKMSHKWIKLMGYLGTVVAVPTNYASILGQRASSTTTAACLDHMYAAVRAKLDEARTTFPGRPVVLVGVRAGASLALRLAKAEPGVATCVVAIGFSLLTAEGRRGEPEDEMLELHSPVLFVVGEKSDTSTQEDLEDLRERMRVETGLIVVGSADDYLRISKKKKKAEGVTQSIVDKCIVEEIGEFCSGLIMSPFPPTLRQSPPTASVVHHPADANIPMRKGKPPIISHSTPTSSQAPASSSSTSTSSSPTGGLPPGSPLDDSSGGGDRATPPPSAGQAVGRSPTNKKSPSTMLGRPPGARTMKPRVPPPGSLEAKWAQHQQQLAQGNTPSSTPTPPTHPRPPSRQPSSPSPSPPPQQATPERRAVRIGRPPKVREGDGSPSPVKRTPVRKLGPMVVQRGAITSEKQARLQAYTLNRTASQGGSRLSNLLQGGIKTLPPKQPSGIKVLENVSLNSSTAAKMMQNRTLDMSKMSVVNTSTTSTAKTGTASGNIGNVLLLPDGKLKTVSGGTVKGATATPSVGGTPVILPFNPQRGSPKRTASTAIGPPPGNKFITAKRQLLGSRPRPMKKPYLPVSSTATSVPPQQILPPPTNLTTQDILDLPIIFADDNQIIQPTNIGEDLGSTVGTSSTSQPVAAASIAAVSTATPVTMAIAKPALPQAAKVIPSTPSGKYMVLNRPANQSNFIITSTGLKKSTTPVTFGKPSPKYTKIILSSKKVSPEQKPTPTKIQCLSPDVTIKKLHQESPRKMKMAGQSSIVELIDLENEIKATAVPKPNLPPGVEKACAAQIIHKKLEIATPMKRQSPSPLELADDTDPDYIPPKNLKLD</sequence>
<dbReference type="GO" id="GO:0044545">
    <property type="term" value="C:NSL complex"/>
    <property type="evidence" value="ECO:0007669"/>
    <property type="project" value="TreeGrafter"/>
</dbReference>
<name>A0A9P0KZZ4_ACAOB</name>
<feature type="compositionally biased region" description="Polar residues" evidence="1">
    <location>
        <begin position="645"/>
        <end position="654"/>
    </location>
</feature>
<dbReference type="PANTHER" id="PTHR13136">
    <property type="entry name" value="TESTIS DEVELOPMENT PROTEIN PRTD"/>
    <property type="match status" value="1"/>
</dbReference>